<accession>A0A5A5TAX5</accession>
<evidence type="ECO:0000259" key="1">
    <source>
        <dbReference type="Pfam" id="PF12728"/>
    </source>
</evidence>
<protein>
    <recommendedName>
        <fullName evidence="1">Helix-turn-helix domain-containing protein</fullName>
    </recommendedName>
</protein>
<name>A0A5A5TAX5_9CHLR</name>
<dbReference type="InterPro" id="IPR010093">
    <property type="entry name" value="SinI_DNA-bd"/>
</dbReference>
<dbReference type="AlphaFoldDB" id="A0A5A5TAX5"/>
<dbReference type="NCBIfam" id="TIGR01764">
    <property type="entry name" value="excise"/>
    <property type="match status" value="1"/>
</dbReference>
<gene>
    <name evidence="2" type="ORF">KDI_16180</name>
</gene>
<dbReference type="Pfam" id="PF12728">
    <property type="entry name" value="HTH_17"/>
    <property type="match status" value="1"/>
</dbReference>
<sequence length="165" mass="18914">MVLRGSELQHHNLQYLNGMLTTHEAAKHLDLSYWHFMHLVEAGRIPGVRVVDRWLFSPDDLNDYKRSKFGVLEDLARAALENPDIGLTDKQAVICHYLLANERPSEIARKLQQSRQAVHSQISLIREKVTRQKTTSFLPPETTTVRNITPPIKRAVRSKRAQASL</sequence>
<dbReference type="RefSeq" id="WP_149401052.1">
    <property type="nucleotide sequence ID" value="NZ_BIXY01000018.1"/>
</dbReference>
<dbReference type="GO" id="GO:0003677">
    <property type="term" value="F:DNA binding"/>
    <property type="evidence" value="ECO:0007669"/>
    <property type="project" value="InterPro"/>
</dbReference>
<reference evidence="2 3" key="1">
    <citation type="submission" date="2019-01" db="EMBL/GenBank/DDBJ databases">
        <title>Draft genome sequence of Dictyobacter sp. Uno17.</title>
        <authorList>
            <person name="Wang C.M."/>
            <person name="Zheng Y."/>
            <person name="Sakai Y."/>
            <person name="Abe K."/>
            <person name="Yokota A."/>
            <person name="Yabe S."/>
        </authorList>
    </citation>
    <scope>NUCLEOTIDE SEQUENCE [LARGE SCALE GENOMIC DNA]</scope>
    <source>
        <strain evidence="2 3">Uno17</strain>
    </source>
</reference>
<dbReference type="GO" id="GO:0006355">
    <property type="term" value="P:regulation of DNA-templated transcription"/>
    <property type="evidence" value="ECO:0007669"/>
    <property type="project" value="InterPro"/>
</dbReference>
<evidence type="ECO:0000313" key="2">
    <source>
        <dbReference type="EMBL" id="GCF08054.1"/>
    </source>
</evidence>
<evidence type="ECO:0000313" key="3">
    <source>
        <dbReference type="Proteomes" id="UP000322530"/>
    </source>
</evidence>
<dbReference type="OrthoDB" id="160913at2"/>
<proteinExistence type="predicted"/>
<dbReference type="SUPFAM" id="SSF46894">
    <property type="entry name" value="C-terminal effector domain of the bipartite response regulators"/>
    <property type="match status" value="1"/>
</dbReference>
<keyword evidence="3" id="KW-1185">Reference proteome</keyword>
<dbReference type="InterPro" id="IPR041657">
    <property type="entry name" value="HTH_17"/>
</dbReference>
<feature type="domain" description="Helix-turn-helix" evidence="1">
    <location>
        <begin position="19"/>
        <end position="67"/>
    </location>
</feature>
<comment type="caution">
    <text evidence="2">The sequence shown here is derived from an EMBL/GenBank/DDBJ whole genome shotgun (WGS) entry which is preliminary data.</text>
</comment>
<organism evidence="2 3">
    <name type="scientific">Dictyobacter arantiisoli</name>
    <dbReference type="NCBI Taxonomy" id="2014874"/>
    <lineage>
        <taxon>Bacteria</taxon>
        <taxon>Bacillati</taxon>
        <taxon>Chloroflexota</taxon>
        <taxon>Ktedonobacteria</taxon>
        <taxon>Ktedonobacterales</taxon>
        <taxon>Dictyobacteraceae</taxon>
        <taxon>Dictyobacter</taxon>
    </lineage>
</organism>
<dbReference type="Proteomes" id="UP000322530">
    <property type="component" value="Unassembled WGS sequence"/>
</dbReference>
<dbReference type="EMBL" id="BIXY01000018">
    <property type="protein sequence ID" value="GCF08054.1"/>
    <property type="molecule type" value="Genomic_DNA"/>
</dbReference>
<dbReference type="InterPro" id="IPR016032">
    <property type="entry name" value="Sig_transdc_resp-reg_C-effctor"/>
</dbReference>